<sequence length="314" mass="35799">MAKSIFIQVRSYKPEQLATDLQHVYDHHRNEMGVILNEIGDSQLSFNTSTIQPYLPGGRKAAFAHVYVGSHYVPWGGIGSGYREGMLNEEHRWVNLREQRNLWDRWLNVYGTPDGFYIDYEGVLNMFDEWHIRSAYTAYLLQSCRDAHSRGSGIPVVWSPAIWSGVELSNAEESSFARAITDVKLHAGPGITHLYLQDMMGRGRSDVTKEDVEQWYAELTLADSGKVGGLFTDFGINAELFTKTVDGQLMAENALVINDRHDWYAAHMVPIKALWEMRWWIDAHTHKVAPPLDHVITRVARILDQAKIDVLDEL</sequence>
<comment type="caution">
    <text evidence="1">The sequence shown here is derived from an EMBL/GenBank/DDBJ whole genome shotgun (WGS) entry which is preliminary data.</text>
</comment>
<evidence type="ECO:0000313" key="1">
    <source>
        <dbReference type="EMBL" id="KKL80283.1"/>
    </source>
</evidence>
<dbReference type="EMBL" id="LAZR01022900">
    <property type="protein sequence ID" value="KKL80283.1"/>
    <property type="molecule type" value="Genomic_DNA"/>
</dbReference>
<dbReference type="AlphaFoldDB" id="A0A0F9F1Q1"/>
<dbReference type="Gene3D" id="3.20.20.80">
    <property type="entry name" value="Glycosidases"/>
    <property type="match status" value="1"/>
</dbReference>
<organism evidence="1">
    <name type="scientific">marine sediment metagenome</name>
    <dbReference type="NCBI Taxonomy" id="412755"/>
    <lineage>
        <taxon>unclassified sequences</taxon>
        <taxon>metagenomes</taxon>
        <taxon>ecological metagenomes</taxon>
    </lineage>
</organism>
<accession>A0A0F9F1Q1</accession>
<gene>
    <name evidence="1" type="ORF">LCGC14_2006290</name>
</gene>
<proteinExistence type="predicted"/>
<name>A0A0F9F1Q1_9ZZZZ</name>
<reference evidence="1" key="1">
    <citation type="journal article" date="2015" name="Nature">
        <title>Complex archaea that bridge the gap between prokaryotes and eukaryotes.</title>
        <authorList>
            <person name="Spang A."/>
            <person name="Saw J.H."/>
            <person name="Jorgensen S.L."/>
            <person name="Zaremba-Niedzwiedzka K."/>
            <person name="Martijn J."/>
            <person name="Lind A.E."/>
            <person name="van Eijk R."/>
            <person name="Schleper C."/>
            <person name="Guy L."/>
            <person name="Ettema T.J."/>
        </authorList>
    </citation>
    <scope>NUCLEOTIDE SEQUENCE</scope>
</reference>
<protein>
    <submittedName>
        <fullName evidence="1">Uncharacterized protein</fullName>
    </submittedName>
</protein>